<reference evidence="1" key="1">
    <citation type="journal article" date="2019" name="bioRxiv">
        <title>The Genome of the Zebra Mussel, Dreissena polymorpha: A Resource for Invasive Species Research.</title>
        <authorList>
            <person name="McCartney M.A."/>
            <person name="Auch B."/>
            <person name="Kono T."/>
            <person name="Mallez S."/>
            <person name="Zhang Y."/>
            <person name="Obille A."/>
            <person name="Becker A."/>
            <person name="Abrahante J.E."/>
            <person name="Garbe J."/>
            <person name="Badalamenti J.P."/>
            <person name="Herman A."/>
            <person name="Mangelson H."/>
            <person name="Liachko I."/>
            <person name="Sullivan S."/>
            <person name="Sone E.D."/>
            <person name="Koren S."/>
            <person name="Silverstein K.A.T."/>
            <person name="Beckman K.B."/>
            <person name="Gohl D.M."/>
        </authorList>
    </citation>
    <scope>NUCLEOTIDE SEQUENCE</scope>
    <source>
        <strain evidence="1">Duluth1</strain>
        <tissue evidence="1">Whole animal</tissue>
    </source>
</reference>
<evidence type="ECO:0000313" key="2">
    <source>
        <dbReference type="Proteomes" id="UP000828390"/>
    </source>
</evidence>
<reference evidence="1" key="2">
    <citation type="submission" date="2020-11" db="EMBL/GenBank/DDBJ databases">
        <authorList>
            <person name="McCartney M.A."/>
            <person name="Auch B."/>
            <person name="Kono T."/>
            <person name="Mallez S."/>
            <person name="Becker A."/>
            <person name="Gohl D.M."/>
            <person name="Silverstein K.A.T."/>
            <person name="Koren S."/>
            <person name="Bechman K.B."/>
            <person name="Herman A."/>
            <person name="Abrahante J.E."/>
            <person name="Garbe J."/>
        </authorList>
    </citation>
    <scope>NUCLEOTIDE SEQUENCE</scope>
    <source>
        <strain evidence="1">Duluth1</strain>
        <tissue evidence="1">Whole animal</tissue>
    </source>
</reference>
<dbReference type="EMBL" id="JAIWYP010000008">
    <property type="protein sequence ID" value="KAH3787491.1"/>
    <property type="molecule type" value="Genomic_DNA"/>
</dbReference>
<proteinExistence type="predicted"/>
<protein>
    <recommendedName>
        <fullName evidence="3">WAP domain-containing protein</fullName>
    </recommendedName>
</protein>
<dbReference type="AlphaFoldDB" id="A0A9D4ITE9"/>
<organism evidence="1 2">
    <name type="scientific">Dreissena polymorpha</name>
    <name type="common">Zebra mussel</name>
    <name type="synonym">Mytilus polymorpha</name>
    <dbReference type="NCBI Taxonomy" id="45954"/>
    <lineage>
        <taxon>Eukaryota</taxon>
        <taxon>Metazoa</taxon>
        <taxon>Spiralia</taxon>
        <taxon>Lophotrochozoa</taxon>
        <taxon>Mollusca</taxon>
        <taxon>Bivalvia</taxon>
        <taxon>Autobranchia</taxon>
        <taxon>Heteroconchia</taxon>
        <taxon>Euheterodonta</taxon>
        <taxon>Imparidentia</taxon>
        <taxon>Neoheterodontei</taxon>
        <taxon>Myida</taxon>
        <taxon>Dreissenoidea</taxon>
        <taxon>Dreissenidae</taxon>
        <taxon>Dreissena</taxon>
    </lineage>
</organism>
<keyword evidence="2" id="KW-1185">Reference proteome</keyword>
<accession>A0A9D4ITE9</accession>
<evidence type="ECO:0000313" key="1">
    <source>
        <dbReference type="EMBL" id="KAH3787491.1"/>
    </source>
</evidence>
<evidence type="ECO:0008006" key="3">
    <source>
        <dbReference type="Google" id="ProtNLM"/>
    </source>
</evidence>
<dbReference type="Proteomes" id="UP000828390">
    <property type="component" value="Unassembled WGS sequence"/>
</dbReference>
<gene>
    <name evidence="1" type="ORF">DPMN_165615</name>
</gene>
<sequence>MCGRAPTNCDNVVTATCDSHKTCREGLHCCLQDCQYKCIDTREYFTRFSWQKNAIDFAKIKVS</sequence>
<name>A0A9D4ITE9_DREPO</name>
<comment type="caution">
    <text evidence="1">The sequence shown here is derived from an EMBL/GenBank/DDBJ whole genome shotgun (WGS) entry which is preliminary data.</text>
</comment>